<feature type="non-terminal residue" evidence="2">
    <location>
        <position position="1"/>
    </location>
</feature>
<evidence type="ECO:0000313" key="2">
    <source>
        <dbReference type="EMBL" id="CRZ09851.1"/>
    </source>
</evidence>
<dbReference type="EMBL" id="HACM01009409">
    <property type="protein sequence ID" value="CRZ09851.1"/>
    <property type="molecule type" value="Transcribed_RNA"/>
</dbReference>
<feature type="compositionally biased region" description="Basic and acidic residues" evidence="1">
    <location>
        <begin position="11"/>
        <end position="20"/>
    </location>
</feature>
<organism evidence="2">
    <name type="scientific">Spongospora subterranea</name>
    <dbReference type="NCBI Taxonomy" id="70186"/>
    <lineage>
        <taxon>Eukaryota</taxon>
        <taxon>Sar</taxon>
        <taxon>Rhizaria</taxon>
        <taxon>Endomyxa</taxon>
        <taxon>Phytomyxea</taxon>
        <taxon>Plasmodiophorida</taxon>
        <taxon>Plasmodiophoridae</taxon>
        <taxon>Spongospora</taxon>
    </lineage>
</organism>
<feature type="region of interest" description="Disordered" evidence="1">
    <location>
        <begin position="95"/>
        <end position="124"/>
    </location>
</feature>
<evidence type="ECO:0000256" key="1">
    <source>
        <dbReference type="SAM" id="MobiDB-lite"/>
    </source>
</evidence>
<sequence length="229" mass="25333">DHGGRAANQELETRASELREIPMGGAAQYSDDERPSSLNGQPSMMQVMLSSVTDDLSGLLGDHIHHPCWNPNSELGKRIETGLVELLCGFANRHFNSSSDNESQQMQTNPEPSGRKKQKITRKKKTMGEIMSIGAGYDNMSKGRGDERPGSFARYSPCEILPETLMQYRDIYKVSTSLSRAGMCAGLLHPANADQKFDWRKLPSMLNLDPLACANRQDTMKVISSLARS</sequence>
<protein>
    <submittedName>
        <fullName evidence="2">Uncharacterized protein</fullName>
    </submittedName>
</protein>
<feature type="compositionally biased region" description="Basic residues" evidence="1">
    <location>
        <begin position="115"/>
        <end position="124"/>
    </location>
</feature>
<reference evidence="2" key="1">
    <citation type="submission" date="2015-04" db="EMBL/GenBank/DDBJ databases">
        <title>The genome sequence of the plant pathogenic Rhizarian Plasmodiophora brassicae reveals insights in its biotrophic life cycle and the origin of chitin synthesis.</title>
        <authorList>
            <person name="Schwelm A."/>
            <person name="Fogelqvist J."/>
            <person name="Knaust A."/>
            <person name="Julke S."/>
            <person name="Lilja T."/>
            <person name="Dhandapani V."/>
            <person name="Bonilla-Rosso G."/>
            <person name="Karlsson M."/>
            <person name="Shevchenko A."/>
            <person name="Choi S.R."/>
            <person name="Kim H.G."/>
            <person name="Park J.Y."/>
            <person name="Lim Y.P."/>
            <person name="Ludwig-Muller J."/>
            <person name="Dixelius C."/>
        </authorList>
    </citation>
    <scope>NUCLEOTIDE SEQUENCE</scope>
    <source>
        <tissue evidence="2">Potato root galls</tissue>
    </source>
</reference>
<accession>A0A0H5R7Q2</accession>
<feature type="compositionally biased region" description="Polar residues" evidence="1">
    <location>
        <begin position="95"/>
        <end position="111"/>
    </location>
</feature>
<dbReference type="AlphaFoldDB" id="A0A0H5R7Q2"/>
<proteinExistence type="predicted"/>
<name>A0A0H5R7Q2_9EUKA</name>
<feature type="region of interest" description="Disordered" evidence="1">
    <location>
        <begin position="1"/>
        <end position="41"/>
    </location>
</feature>